<proteinExistence type="predicted"/>
<evidence type="ECO:0000313" key="2">
    <source>
        <dbReference type="Proteomes" id="UP000197269"/>
    </source>
</evidence>
<protein>
    <recommendedName>
        <fullName evidence="3">ASCH domain-containing protein</fullName>
    </recommendedName>
</protein>
<gene>
    <name evidence="1" type="ORF">B5E41_30035</name>
</gene>
<dbReference type="RefSeq" id="WP_088397212.1">
    <property type="nucleotide sequence ID" value="NZ_MXPU01000039.1"/>
</dbReference>
<reference evidence="1 2" key="1">
    <citation type="submission" date="2017-03" db="EMBL/GenBank/DDBJ databases">
        <title>Genome of strain Rhizobium sp. CNPSo 668.</title>
        <authorList>
            <person name="Ribeiro R."/>
        </authorList>
    </citation>
    <scope>NUCLEOTIDE SEQUENCE [LARGE SCALE GENOMIC DNA]</scope>
    <source>
        <strain evidence="1 2">CNPSo 668</strain>
    </source>
</reference>
<comment type="caution">
    <text evidence="1">The sequence shown here is derived from an EMBL/GenBank/DDBJ whole genome shotgun (WGS) entry which is preliminary data.</text>
</comment>
<accession>A0A246DKW6</accession>
<evidence type="ECO:0008006" key="3">
    <source>
        <dbReference type="Google" id="ProtNLM"/>
    </source>
</evidence>
<sequence>MKVQEVRTLVVEAERFEIPFANIRSAYVVTREDFEHYRIPRKIKAGTISTRELRENDVLEFKAGRRKRYACRVAHIDPELIVLEDHSTTDDALNVAQGGRGSLNNGTYYKPFVCPRWGKTEFEGGEPLWYELRTELDALDWQGARGDV</sequence>
<dbReference type="EMBL" id="MXPU01000039">
    <property type="protein sequence ID" value="OWO89721.1"/>
    <property type="molecule type" value="Genomic_DNA"/>
</dbReference>
<evidence type="ECO:0000313" key="1">
    <source>
        <dbReference type="EMBL" id="OWO89721.1"/>
    </source>
</evidence>
<dbReference type="AlphaFoldDB" id="A0A246DKW6"/>
<name>A0A246DKW6_9HYPH</name>
<organism evidence="1 2">
    <name type="scientific">Rhizobium esperanzae</name>
    <dbReference type="NCBI Taxonomy" id="1967781"/>
    <lineage>
        <taxon>Bacteria</taxon>
        <taxon>Pseudomonadati</taxon>
        <taxon>Pseudomonadota</taxon>
        <taxon>Alphaproteobacteria</taxon>
        <taxon>Hyphomicrobiales</taxon>
        <taxon>Rhizobiaceae</taxon>
        <taxon>Rhizobium/Agrobacterium group</taxon>
        <taxon>Rhizobium</taxon>
    </lineage>
</organism>
<dbReference type="Proteomes" id="UP000197269">
    <property type="component" value="Unassembled WGS sequence"/>
</dbReference>